<keyword evidence="3" id="KW-1185">Reference proteome</keyword>
<proteinExistence type="predicted"/>
<dbReference type="AlphaFoldDB" id="N1MN46"/>
<evidence type="ECO:0000313" key="2">
    <source>
        <dbReference type="EMBL" id="CCW18381.1"/>
    </source>
</evidence>
<evidence type="ECO:0000313" key="3">
    <source>
        <dbReference type="Proteomes" id="UP000013201"/>
    </source>
</evidence>
<dbReference type="OrthoDB" id="482277at2"/>
<sequence length="129" mass="13989">MSDSFLFVYGTLRPGFDGPMARWLRRVAPVIGPATARGALYRVETYPGFVPGGEGAVTGDLFALPDPAALLARLDDYEECAAHFPTPHEYRRGMVTVQGHDGPVEAWTYIYARDVAGLARIEGGDFLGV</sequence>
<dbReference type="EMBL" id="CAVK010000134">
    <property type="protein sequence ID" value="CCW18381.1"/>
    <property type="molecule type" value="Genomic_DNA"/>
</dbReference>
<accession>N1MN46</accession>
<protein>
    <recommendedName>
        <fullName evidence="1">Gamma-glutamylcyclotransferase AIG2-like domain-containing protein</fullName>
    </recommendedName>
</protein>
<evidence type="ECO:0000259" key="1">
    <source>
        <dbReference type="Pfam" id="PF06094"/>
    </source>
</evidence>
<gene>
    <name evidence="2" type="ORF">EBBID32_27330</name>
</gene>
<reference evidence="2 3" key="1">
    <citation type="submission" date="2013-03" db="EMBL/GenBank/DDBJ databases">
        <authorList>
            <person name="Le V."/>
        </authorList>
    </citation>
    <scope>NUCLEOTIDE SEQUENCE [LARGE SCALE GENOMIC DNA]</scope>
    <source>
        <strain evidence="2 3">BiD32</strain>
    </source>
</reference>
<dbReference type="Gene3D" id="3.10.490.10">
    <property type="entry name" value="Gamma-glutamyl cyclotransferase-like"/>
    <property type="match status" value="1"/>
</dbReference>
<dbReference type="InterPro" id="IPR036568">
    <property type="entry name" value="GGCT-like_sf"/>
</dbReference>
<dbReference type="Pfam" id="PF06094">
    <property type="entry name" value="GGACT"/>
    <property type="match status" value="1"/>
</dbReference>
<feature type="domain" description="Gamma-glutamylcyclotransferase AIG2-like" evidence="1">
    <location>
        <begin position="6"/>
        <end position="126"/>
    </location>
</feature>
<comment type="caution">
    <text evidence="2">The sequence shown here is derived from an EMBL/GenBank/DDBJ whole genome shotgun (WGS) entry which is preliminary data.</text>
</comment>
<dbReference type="CDD" id="cd06661">
    <property type="entry name" value="GGCT_like"/>
    <property type="match status" value="1"/>
</dbReference>
<name>N1MN46_9SPHN</name>
<reference evidence="3" key="2">
    <citation type="submission" date="2013-04" db="EMBL/GenBank/DDBJ databases">
        <title>Bisphenol A degrading Sphingobium sp. strain BiD32.</title>
        <authorList>
            <person name="Nielsen J.L."/>
            <person name="Zhou N.A."/>
            <person name="Kjeldal H."/>
        </authorList>
    </citation>
    <scope>NUCLEOTIDE SEQUENCE [LARGE SCALE GENOMIC DNA]</scope>
    <source>
        <strain evidence="3">BiD32</strain>
    </source>
</reference>
<dbReference type="InterPro" id="IPR009288">
    <property type="entry name" value="AIG2-like_dom"/>
</dbReference>
<dbReference type="SUPFAM" id="SSF110857">
    <property type="entry name" value="Gamma-glutamyl cyclotransferase-like"/>
    <property type="match status" value="1"/>
</dbReference>
<dbReference type="InterPro" id="IPR013024">
    <property type="entry name" value="GGCT-like"/>
</dbReference>
<dbReference type="RefSeq" id="WP_006958603.1">
    <property type="nucleotide sequence ID" value="NZ_CAVK010000134.1"/>
</dbReference>
<organism evidence="2 3">
    <name type="scientific">Sphingobium indicum BiD32</name>
    <dbReference type="NCBI Taxonomy" id="1301087"/>
    <lineage>
        <taxon>Bacteria</taxon>
        <taxon>Pseudomonadati</taxon>
        <taxon>Pseudomonadota</taxon>
        <taxon>Alphaproteobacteria</taxon>
        <taxon>Sphingomonadales</taxon>
        <taxon>Sphingomonadaceae</taxon>
        <taxon>Sphingobium</taxon>
    </lineage>
</organism>
<dbReference type="Proteomes" id="UP000013201">
    <property type="component" value="Unassembled WGS sequence"/>
</dbReference>